<proteinExistence type="predicted"/>
<dbReference type="EMBL" id="BMAU01021426">
    <property type="protein sequence ID" value="GFY34593.1"/>
    <property type="molecule type" value="Genomic_DNA"/>
</dbReference>
<sequence length="146" mass="16619">MTFHEILENRSDQHISGRCYVVCLRALALQKWQHLYDFCKVGIWLRTIVIWNKKMINFPLRIRHETPEISYASRRLSTDLACIAALHGGSLVVLGSKKATIRCLYQIGHLETPEIVIMLAEMLAAQITGGKVDSHRYSKINEIGGK</sequence>
<evidence type="ECO:0000313" key="2">
    <source>
        <dbReference type="Proteomes" id="UP000887159"/>
    </source>
</evidence>
<organism evidence="1 2">
    <name type="scientific">Trichonephila clavipes</name>
    <name type="common">Golden silk orbweaver</name>
    <name type="synonym">Nephila clavipes</name>
    <dbReference type="NCBI Taxonomy" id="2585209"/>
    <lineage>
        <taxon>Eukaryota</taxon>
        <taxon>Metazoa</taxon>
        <taxon>Ecdysozoa</taxon>
        <taxon>Arthropoda</taxon>
        <taxon>Chelicerata</taxon>
        <taxon>Arachnida</taxon>
        <taxon>Araneae</taxon>
        <taxon>Araneomorphae</taxon>
        <taxon>Entelegynae</taxon>
        <taxon>Araneoidea</taxon>
        <taxon>Nephilidae</taxon>
        <taxon>Trichonephila</taxon>
    </lineage>
</organism>
<gene>
    <name evidence="1" type="ORF">TNCV_1372841</name>
</gene>
<name>A0A8X7BKJ9_TRICX</name>
<dbReference type="AlphaFoldDB" id="A0A8X7BKJ9"/>
<reference evidence="1" key="1">
    <citation type="submission" date="2020-08" db="EMBL/GenBank/DDBJ databases">
        <title>Multicomponent nature underlies the extraordinary mechanical properties of spider dragline silk.</title>
        <authorList>
            <person name="Kono N."/>
            <person name="Nakamura H."/>
            <person name="Mori M."/>
            <person name="Yoshida Y."/>
            <person name="Ohtoshi R."/>
            <person name="Malay A.D."/>
            <person name="Moran D.A.P."/>
            <person name="Tomita M."/>
            <person name="Numata K."/>
            <person name="Arakawa K."/>
        </authorList>
    </citation>
    <scope>NUCLEOTIDE SEQUENCE</scope>
</reference>
<keyword evidence="2" id="KW-1185">Reference proteome</keyword>
<dbReference type="Proteomes" id="UP000887159">
    <property type="component" value="Unassembled WGS sequence"/>
</dbReference>
<accession>A0A8X7BKJ9</accession>
<evidence type="ECO:0000313" key="1">
    <source>
        <dbReference type="EMBL" id="GFY34593.1"/>
    </source>
</evidence>
<protein>
    <submittedName>
        <fullName evidence="1">Uncharacterized protein</fullName>
    </submittedName>
</protein>
<comment type="caution">
    <text evidence="1">The sequence shown here is derived from an EMBL/GenBank/DDBJ whole genome shotgun (WGS) entry which is preliminary data.</text>
</comment>